<organism evidence="2">
    <name type="scientific">Desulfobacca acetoxidans</name>
    <dbReference type="NCBI Taxonomy" id="60893"/>
    <lineage>
        <taxon>Bacteria</taxon>
        <taxon>Pseudomonadati</taxon>
        <taxon>Thermodesulfobacteriota</taxon>
        <taxon>Desulfobaccia</taxon>
        <taxon>Desulfobaccales</taxon>
        <taxon>Desulfobaccaceae</taxon>
        <taxon>Desulfobacca</taxon>
    </lineage>
</organism>
<dbReference type="GO" id="GO:0016747">
    <property type="term" value="F:acyltransferase activity, transferring groups other than amino-acyl groups"/>
    <property type="evidence" value="ECO:0007669"/>
    <property type="project" value="InterPro"/>
</dbReference>
<dbReference type="AlphaFoldDB" id="A0A7V4G9R6"/>
<comment type="caution">
    <text evidence="2">The sequence shown here is derived from an EMBL/GenBank/DDBJ whole genome shotgun (WGS) entry which is preliminary data.</text>
</comment>
<dbReference type="Gene3D" id="3.40.630.30">
    <property type="match status" value="1"/>
</dbReference>
<evidence type="ECO:0000259" key="1">
    <source>
        <dbReference type="PROSITE" id="PS51186"/>
    </source>
</evidence>
<evidence type="ECO:0000313" key="2">
    <source>
        <dbReference type="EMBL" id="HGS06018.1"/>
    </source>
</evidence>
<accession>A0A7V4G9R6</accession>
<dbReference type="SUPFAM" id="SSF55729">
    <property type="entry name" value="Acyl-CoA N-acyltransferases (Nat)"/>
    <property type="match status" value="1"/>
</dbReference>
<proteinExistence type="predicted"/>
<keyword evidence="2" id="KW-0808">Transferase</keyword>
<sequence>MLEEYPKKITLPDGTGLTLRPMTRDDQYALYSFFVNLGPEDRRFLRNVVTDRKLIEKWARNLNYDKVLPILAEYDGRIVANATLHYQTFGWGRHVAEIRVTVAPEFQGRRLGTALIEELTALAAKQKVKKLLARIVTYRQGVITAFEKAGFSQLTVLKNYVKDLQSQEYADIALLVKELQPATS</sequence>
<feature type="domain" description="N-acetyltransferase" evidence="1">
    <location>
        <begin position="17"/>
        <end position="181"/>
    </location>
</feature>
<name>A0A7V4G9R6_9BACT</name>
<dbReference type="CDD" id="cd04301">
    <property type="entry name" value="NAT_SF"/>
    <property type="match status" value="1"/>
</dbReference>
<protein>
    <submittedName>
        <fullName evidence="2">GNAT family N-acetyltransferase</fullName>
    </submittedName>
</protein>
<dbReference type="EMBL" id="DSXI01000587">
    <property type="protein sequence ID" value="HGS06018.1"/>
    <property type="molecule type" value="Genomic_DNA"/>
</dbReference>
<dbReference type="PROSITE" id="PS51186">
    <property type="entry name" value="GNAT"/>
    <property type="match status" value="1"/>
</dbReference>
<reference evidence="2" key="1">
    <citation type="journal article" date="2020" name="mSystems">
        <title>Genome- and Community-Level Interaction Insights into Carbon Utilization and Element Cycling Functions of Hydrothermarchaeota in Hydrothermal Sediment.</title>
        <authorList>
            <person name="Zhou Z."/>
            <person name="Liu Y."/>
            <person name="Xu W."/>
            <person name="Pan J."/>
            <person name="Luo Z.H."/>
            <person name="Li M."/>
        </authorList>
    </citation>
    <scope>NUCLEOTIDE SEQUENCE [LARGE SCALE GENOMIC DNA]</scope>
    <source>
        <strain evidence="2">SpSt-548</strain>
    </source>
</reference>
<dbReference type="Pfam" id="PF00583">
    <property type="entry name" value="Acetyltransf_1"/>
    <property type="match status" value="1"/>
</dbReference>
<gene>
    <name evidence="2" type="ORF">ENT08_09875</name>
</gene>
<dbReference type="InterPro" id="IPR000182">
    <property type="entry name" value="GNAT_dom"/>
</dbReference>
<dbReference type="InterPro" id="IPR016181">
    <property type="entry name" value="Acyl_CoA_acyltransferase"/>
</dbReference>